<organism evidence="2 3">
    <name type="scientific">Haematococcus lacustris</name>
    <name type="common">Green alga</name>
    <name type="synonym">Haematococcus pluvialis</name>
    <dbReference type="NCBI Taxonomy" id="44745"/>
    <lineage>
        <taxon>Eukaryota</taxon>
        <taxon>Viridiplantae</taxon>
        <taxon>Chlorophyta</taxon>
        <taxon>core chlorophytes</taxon>
        <taxon>Chlorophyceae</taxon>
        <taxon>CS clade</taxon>
        <taxon>Chlamydomonadales</taxon>
        <taxon>Haematococcaceae</taxon>
        <taxon>Haematococcus</taxon>
    </lineage>
</organism>
<feature type="region of interest" description="Disordered" evidence="1">
    <location>
        <begin position="15"/>
        <end position="42"/>
    </location>
</feature>
<comment type="caution">
    <text evidence="2">The sequence shown here is derived from an EMBL/GenBank/DDBJ whole genome shotgun (WGS) entry which is preliminary data.</text>
</comment>
<proteinExistence type="predicted"/>
<sequence length="42" mass="4385">MGCSSVEDELSLDFGKKKKKKSKAPAPVTEAATGDNDIFAVA</sequence>
<reference evidence="2 3" key="1">
    <citation type="submission" date="2020-02" db="EMBL/GenBank/DDBJ databases">
        <title>Draft genome sequence of Haematococcus lacustris strain NIES-144.</title>
        <authorList>
            <person name="Morimoto D."/>
            <person name="Nakagawa S."/>
            <person name="Yoshida T."/>
            <person name="Sawayama S."/>
        </authorList>
    </citation>
    <scope>NUCLEOTIDE SEQUENCE [LARGE SCALE GENOMIC DNA]</scope>
    <source>
        <strain evidence="2 3">NIES-144</strain>
    </source>
</reference>
<dbReference type="Proteomes" id="UP000485058">
    <property type="component" value="Unassembled WGS sequence"/>
</dbReference>
<evidence type="ECO:0000313" key="3">
    <source>
        <dbReference type="Proteomes" id="UP000485058"/>
    </source>
</evidence>
<gene>
    <name evidence="2" type="ORF">HaLaN_08719</name>
</gene>
<protein>
    <submittedName>
        <fullName evidence="2">Uncharacterized protein</fullName>
    </submittedName>
</protein>
<evidence type="ECO:0000256" key="1">
    <source>
        <dbReference type="SAM" id="MobiDB-lite"/>
    </source>
</evidence>
<keyword evidence="3" id="KW-1185">Reference proteome</keyword>
<dbReference type="AlphaFoldDB" id="A0A699YRT7"/>
<name>A0A699YRT7_HAELA</name>
<dbReference type="EMBL" id="BLLF01000556">
    <property type="protein sequence ID" value="GFH12937.1"/>
    <property type="molecule type" value="Genomic_DNA"/>
</dbReference>
<accession>A0A699YRT7</accession>
<evidence type="ECO:0000313" key="2">
    <source>
        <dbReference type="EMBL" id="GFH12937.1"/>
    </source>
</evidence>